<evidence type="ECO:0000313" key="2">
    <source>
        <dbReference type="EMBL" id="SEA99063.1"/>
    </source>
</evidence>
<gene>
    <name evidence="2" type="ORF">SAMN02745729_11238</name>
</gene>
<reference evidence="3" key="1">
    <citation type="submission" date="2016-10" db="EMBL/GenBank/DDBJ databases">
        <authorList>
            <person name="Varghese N."/>
            <person name="Submissions S."/>
        </authorList>
    </citation>
    <scope>NUCLEOTIDE SEQUENCE [LARGE SCALE GENOMIC DNA]</scope>
    <source>
        <strain evidence="3">DSM 11526</strain>
    </source>
</reference>
<dbReference type="PANTHER" id="PTHR34595:SF7">
    <property type="entry name" value="SLL1039 PROTEIN"/>
    <property type="match status" value="1"/>
</dbReference>
<dbReference type="InterPro" id="IPR051680">
    <property type="entry name" value="ATP-dep_Glu-Cys_Ligase-2"/>
</dbReference>
<dbReference type="AlphaFoldDB" id="A0A1H4FNW0"/>
<organism evidence="2 3">
    <name type="scientific">Marinobacterium iners DSM 11526</name>
    <dbReference type="NCBI Taxonomy" id="1122198"/>
    <lineage>
        <taxon>Bacteria</taxon>
        <taxon>Pseudomonadati</taxon>
        <taxon>Pseudomonadota</taxon>
        <taxon>Gammaproteobacteria</taxon>
        <taxon>Oceanospirillales</taxon>
        <taxon>Oceanospirillaceae</taxon>
        <taxon>Marinobacterium</taxon>
    </lineage>
</organism>
<dbReference type="Proteomes" id="UP000242469">
    <property type="component" value="Unassembled WGS sequence"/>
</dbReference>
<sequence length="308" mass="35247">MLSKVAERLYWAARYLERVENTARLVSVYDKLLFDLPREVDISWYSLVELNSASDLFSERYRIRDEHNVVKFILADDTNPSSMLSALRMLRENIRTSRDVLPVESWEQINELYLYAQNNIRLGINRSKRYEFLDQVVSRCQMLFGMLSGTMSHDAPWQFVKLGRDLERSDMTTRILDAGAAALIAANGDASVNLRQVVWGNVLRSASAYMSYRRSVRMSVTGPDVACYLLEDAHFPRSVEACLTQLEISAGKLPQGHHVVELIREINPSVYPITTEADLGPAFRSFLNDLQIQLCQLSNRISQTWFPA</sequence>
<name>A0A1H4FNW0_9GAMM</name>
<evidence type="ECO:0000313" key="3">
    <source>
        <dbReference type="Proteomes" id="UP000242469"/>
    </source>
</evidence>
<protein>
    <submittedName>
        <fullName evidence="2">Uncharacterized conserved protein, Alpha-E superfamily</fullName>
    </submittedName>
</protein>
<dbReference type="OrthoDB" id="9803532at2"/>
<feature type="domain" description="DUF403" evidence="1">
    <location>
        <begin position="1"/>
        <end position="306"/>
    </location>
</feature>
<dbReference type="PANTHER" id="PTHR34595">
    <property type="entry name" value="BLR5612 PROTEIN"/>
    <property type="match status" value="1"/>
</dbReference>
<dbReference type="EMBL" id="FNRJ01000012">
    <property type="protein sequence ID" value="SEA99063.1"/>
    <property type="molecule type" value="Genomic_DNA"/>
</dbReference>
<keyword evidence="3" id="KW-1185">Reference proteome</keyword>
<dbReference type="InterPro" id="IPR007296">
    <property type="entry name" value="DUF403"/>
</dbReference>
<proteinExistence type="predicted"/>
<dbReference type="RefSeq" id="WP_091827184.1">
    <property type="nucleotide sequence ID" value="NZ_FNRJ01000012.1"/>
</dbReference>
<evidence type="ECO:0000259" key="1">
    <source>
        <dbReference type="Pfam" id="PF04168"/>
    </source>
</evidence>
<accession>A0A1H4FNW0</accession>
<dbReference type="Pfam" id="PF04168">
    <property type="entry name" value="Alpha-E"/>
    <property type="match status" value="1"/>
</dbReference>
<dbReference type="STRING" id="1122198.SAMN02745729_11238"/>